<dbReference type="InterPro" id="IPR002645">
    <property type="entry name" value="STAS_dom"/>
</dbReference>
<gene>
    <name evidence="7" type="ORF">AUC31_12150</name>
</gene>
<dbReference type="InterPro" id="IPR035965">
    <property type="entry name" value="PAS-like_dom_sf"/>
</dbReference>
<evidence type="ECO:0000313" key="8">
    <source>
        <dbReference type="Proteomes" id="UP000067683"/>
    </source>
</evidence>
<keyword evidence="3" id="KW-0157">Chromophore</keyword>
<dbReference type="KEGG" id="prt:AUC31_12150"/>
<dbReference type="Proteomes" id="UP000067683">
    <property type="component" value="Chromosome"/>
</dbReference>
<evidence type="ECO:0000256" key="1">
    <source>
        <dbReference type="ARBA" id="ARBA00022630"/>
    </source>
</evidence>
<feature type="domain" description="PAS" evidence="4">
    <location>
        <begin position="22"/>
        <end position="95"/>
    </location>
</feature>
<organism evidence="7 8">
    <name type="scientific">Planococcus rifietoensis</name>
    <dbReference type="NCBI Taxonomy" id="200991"/>
    <lineage>
        <taxon>Bacteria</taxon>
        <taxon>Bacillati</taxon>
        <taxon>Bacillota</taxon>
        <taxon>Bacilli</taxon>
        <taxon>Bacillales</taxon>
        <taxon>Caryophanaceae</taxon>
        <taxon>Planococcus</taxon>
    </lineage>
</organism>
<feature type="domain" description="PAC" evidence="5">
    <location>
        <begin position="96"/>
        <end position="148"/>
    </location>
</feature>
<dbReference type="EMBL" id="CP013659">
    <property type="protein sequence ID" value="ALS77075.1"/>
    <property type="molecule type" value="Genomic_DNA"/>
</dbReference>
<evidence type="ECO:0008006" key="9">
    <source>
        <dbReference type="Google" id="ProtNLM"/>
    </source>
</evidence>
<dbReference type="SMART" id="SM00091">
    <property type="entry name" value="PAS"/>
    <property type="match status" value="1"/>
</dbReference>
<evidence type="ECO:0000259" key="4">
    <source>
        <dbReference type="PROSITE" id="PS50112"/>
    </source>
</evidence>
<evidence type="ECO:0000256" key="3">
    <source>
        <dbReference type="ARBA" id="ARBA00022991"/>
    </source>
</evidence>
<keyword evidence="1" id="KW-0285">Flavoprotein</keyword>
<accession>A0A0U2XVB3</accession>
<dbReference type="InterPro" id="IPR000700">
    <property type="entry name" value="PAS-assoc_C"/>
</dbReference>
<dbReference type="InterPro" id="IPR036513">
    <property type="entry name" value="STAS_dom_sf"/>
</dbReference>
<dbReference type="InterPro" id="IPR000014">
    <property type="entry name" value="PAS"/>
</dbReference>
<dbReference type="CDD" id="cd00130">
    <property type="entry name" value="PAS"/>
    <property type="match status" value="1"/>
</dbReference>
<evidence type="ECO:0000259" key="5">
    <source>
        <dbReference type="PROSITE" id="PS50113"/>
    </source>
</evidence>
<dbReference type="Gene3D" id="3.30.450.20">
    <property type="entry name" value="PAS domain"/>
    <property type="match status" value="1"/>
</dbReference>
<keyword evidence="2" id="KW-0288">FMN</keyword>
<keyword evidence="8" id="KW-1185">Reference proteome</keyword>
<evidence type="ECO:0000259" key="6">
    <source>
        <dbReference type="PROSITE" id="PS50801"/>
    </source>
</evidence>
<reference evidence="7" key="1">
    <citation type="submission" date="2016-01" db="EMBL/GenBank/DDBJ databases">
        <title>Complete genome of Planococcus rifietoensis type strain M8.</title>
        <authorList>
            <person name="See-Too W.S."/>
        </authorList>
    </citation>
    <scope>NUCLEOTIDE SEQUENCE [LARGE SCALE GENOMIC DNA]</scope>
    <source>
        <strain evidence="7">M8</strain>
    </source>
</reference>
<dbReference type="PROSITE" id="PS50113">
    <property type="entry name" value="PAC"/>
    <property type="match status" value="1"/>
</dbReference>
<dbReference type="Gene3D" id="3.30.750.24">
    <property type="entry name" value="STAS domain"/>
    <property type="match status" value="1"/>
</dbReference>
<dbReference type="SMART" id="SM00086">
    <property type="entry name" value="PAC"/>
    <property type="match status" value="1"/>
</dbReference>
<proteinExistence type="predicted"/>
<evidence type="ECO:0000313" key="7">
    <source>
        <dbReference type="EMBL" id="ALS77075.1"/>
    </source>
</evidence>
<protein>
    <recommendedName>
        <fullName evidence="9">Biphenyl 2,3-dioxygenase</fullName>
    </recommendedName>
</protein>
<dbReference type="PANTHER" id="PTHR47429">
    <property type="entry name" value="PROTEIN TWIN LOV 1"/>
    <property type="match status" value="1"/>
</dbReference>
<dbReference type="NCBIfam" id="TIGR00229">
    <property type="entry name" value="sensory_box"/>
    <property type="match status" value="1"/>
</dbReference>
<evidence type="ECO:0000256" key="2">
    <source>
        <dbReference type="ARBA" id="ARBA00022643"/>
    </source>
</evidence>
<name>A0A0U2XVB3_9BACL</name>
<dbReference type="AlphaFoldDB" id="A0A0U2XVB3"/>
<dbReference type="OrthoDB" id="9812260at2"/>
<dbReference type="STRING" id="200991.AUC31_12150"/>
<dbReference type="Pfam" id="PF13426">
    <property type="entry name" value="PAS_9"/>
    <property type="match status" value="1"/>
</dbReference>
<dbReference type="PROSITE" id="PS50112">
    <property type="entry name" value="PAS"/>
    <property type="match status" value="1"/>
</dbReference>
<feature type="domain" description="STAS" evidence="6">
    <location>
        <begin position="157"/>
        <end position="268"/>
    </location>
</feature>
<sequence length="271" mass="31285">MTETNPYRSERMNMNHLKTEIKSELLEAMLNGSQVAAVVTDPEQQDNPIIYYNETFAQLTGYAEHEIIGRNCRFLQGDNTDRFTIGKIRQAIQEREKITVTLENYRKDGTTFWNRLNIEPVTMDGHLYFIGTQTDITQEVDQQVELNEKEQEINEQMLPILPIDDNIGAVALVGKMNNLRFDVLTSKLSHFVRDTRTRHIIIDVTGVLWEKNFLYTNLLMIQDVLRLMGSKLYISGISPKTAMEIVNIKDDDQTLLTFATVQQVIQRLQAK</sequence>
<dbReference type="PANTHER" id="PTHR47429:SF2">
    <property type="entry name" value="PROTEIN TWIN LOV 1"/>
    <property type="match status" value="1"/>
</dbReference>
<dbReference type="CDD" id="cd07041">
    <property type="entry name" value="STAS_RsbR_RsbS_like"/>
    <property type="match status" value="1"/>
</dbReference>
<dbReference type="SUPFAM" id="SSF55785">
    <property type="entry name" value="PYP-like sensor domain (PAS domain)"/>
    <property type="match status" value="1"/>
</dbReference>
<dbReference type="SUPFAM" id="SSF52091">
    <property type="entry name" value="SpoIIaa-like"/>
    <property type="match status" value="1"/>
</dbReference>
<dbReference type="InterPro" id="IPR001610">
    <property type="entry name" value="PAC"/>
</dbReference>
<dbReference type="PROSITE" id="PS50801">
    <property type="entry name" value="STAS"/>
    <property type="match status" value="1"/>
</dbReference>